<proteinExistence type="predicted"/>
<accession>A0A0N4UYK7</accession>
<dbReference type="Proteomes" id="UP000274131">
    <property type="component" value="Unassembled WGS sequence"/>
</dbReference>
<dbReference type="WBParaSite" id="EVEC_0000266401-mRNA-1">
    <property type="protein sequence ID" value="EVEC_0000266401-mRNA-1"/>
    <property type="gene ID" value="EVEC_0000266401"/>
</dbReference>
<reference evidence="3" key="1">
    <citation type="submission" date="2017-02" db="UniProtKB">
        <authorList>
            <consortium name="WormBaseParasite"/>
        </authorList>
    </citation>
    <scope>IDENTIFICATION</scope>
</reference>
<evidence type="ECO:0000313" key="2">
    <source>
        <dbReference type="Proteomes" id="UP000274131"/>
    </source>
</evidence>
<name>A0A0N4UYK7_ENTVE</name>
<organism evidence="3">
    <name type="scientific">Enterobius vermicularis</name>
    <name type="common">Human pinworm</name>
    <dbReference type="NCBI Taxonomy" id="51028"/>
    <lineage>
        <taxon>Eukaryota</taxon>
        <taxon>Metazoa</taxon>
        <taxon>Ecdysozoa</taxon>
        <taxon>Nematoda</taxon>
        <taxon>Chromadorea</taxon>
        <taxon>Rhabditida</taxon>
        <taxon>Spirurina</taxon>
        <taxon>Oxyuridomorpha</taxon>
        <taxon>Oxyuroidea</taxon>
        <taxon>Oxyuridae</taxon>
        <taxon>Enterobius</taxon>
    </lineage>
</organism>
<dbReference type="AlphaFoldDB" id="A0A0N4UYK7"/>
<keyword evidence="2" id="KW-1185">Reference proteome</keyword>
<sequence>MVTDLLVRTGLGVVIEINFLQIQHHFSDKDGLNVGIIKSDRMDLTFHWDLPDKVQGMKNRIMEGWPVHLWCSEFSGFVGIVAKLFYSALVDNRSITLFWGPKISLGKLETEISWFDRDLMGEQGWDSGCKNVSKSDFPEIRKCEHGKSEV</sequence>
<gene>
    <name evidence="1" type="ORF">EVEC_LOCUS2372</name>
</gene>
<dbReference type="EMBL" id="UXUI01007368">
    <property type="protein sequence ID" value="VDD87229.1"/>
    <property type="molecule type" value="Genomic_DNA"/>
</dbReference>
<reference evidence="1 2" key="2">
    <citation type="submission" date="2018-10" db="EMBL/GenBank/DDBJ databases">
        <authorList>
            <consortium name="Pathogen Informatics"/>
        </authorList>
    </citation>
    <scope>NUCLEOTIDE SEQUENCE [LARGE SCALE GENOMIC DNA]</scope>
</reference>
<protein>
    <submittedName>
        <fullName evidence="3">DUF4283 domain-containing protein</fullName>
    </submittedName>
</protein>
<evidence type="ECO:0000313" key="3">
    <source>
        <dbReference type="WBParaSite" id="EVEC_0000266401-mRNA-1"/>
    </source>
</evidence>
<evidence type="ECO:0000313" key="1">
    <source>
        <dbReference type="EMBL" id="VDD87229.1"/>
    </source>
</evidence>